<dbReference type="SUPFAM" id="SSF52777">
    <property type="entry name" value="CoA-dependent acyltransferases"/>
    <property type="match status" value="1"/>
</dbReference>
<evidence type="ECO:0000256" key="3">
    <source>
        <dbReference type="ARBA" id="ARBA00022679"/>
    </source>
</evidence>
<evidence type="ECO:0000313" key="10">
    <source>
        <dbReference type="EMBL" id="QDG51524.1"/>
    </source>
</evidence>
<dbReference type="Pfam" id="PF00364">
    <property type="entry name" value="Biotin_lipoyl"/>
    <property type="match status" value="1"/>
</dbReference>
<evidence type="ECO:0000256" key="5">
    <source>
        <dbReference type="ARBA" id="ARBA00023315"/>
    </source>
</evidence>
<dbReference type="GO" id="GO:0016407">
    <property type="term" value="F:acetyltransferase activity"/>
    <property type="evidence" value="ECO:0007669"/>
    <property type="project" value="TreeGrafter"/>
</dbReference>
<dbReference type="EMBL" id="CP041186">
    <property type="protein sequence ID" value="QDG51524.1"/>
    <property type="molecule type" value="Genomic_DNA"/>
</dbReference>
<keyword evidence="3 6" id="KW-0808">Transferase</keyword>
<feature type="domain" description="Peripheral subunit-binding (PSBD)" evidence="9">
    <location>
        <begin position="143"/>
        <end position="181"/>
    </location>
</feature>
<evidence type="ECO:0000259" key="8">
    <source>
        <dbReference type="PROSITE" id="PS50968"/>
    </source>
</evidence>
<dbReference type="Proteomes" id="UP000315995">
    <property type="component" value="Chromosome"/>
</dbReference>
<feature type="compositionally biased region" description="Low complexity" evidence="7">
    <location>
        <begin position="83"/>
        <end position="97"/>
    </location>
</feature>
<dbReference type="InterPro" id="IPR023213">
    <property type="entry name" value="CAT-like_dom_sf"/>
</dbReference>
<keyword evidence="4 6" id="KW-0450">Lipoyl</keyword>
<accession>A0A5B8Y474</accession>
<evidence type="ECO:0000256" key="4">
    <source>
        <dbReference type="ARBA" id="ARBA00022823"/>
    </source>
</evidence>
<dbReference type="GO" id="GO:0005737">
    <property type="term" value="C:cytoplasm"/>
    <property type="evidence" value="ECO:0007669"/>
    <property type="project" value="TreeGrafter"/>
</dbReference>
<dbReference type="SUPFAM" id="SSF47005">
    <property type="entry name" value="Peripheral subunit-binding domain of 2-oxo acid dehydrogenase complex"/>
    <property type="match status" value="1"/>
</dbReference>
<keyword evidence="11" id="KW-1185">Reference proteome</keyword>
<reference evidence="10 11" key="1">
    <citation type="submission" date="2019-06" db="EMBL/GenBank/DDBJ databases">
        <title>Persicimonas caeni gen. nov., sp. nov., a predatory bacterium isolated from solar saltern.</title>
        <authorList>
            <person name="Wang S."/>
        </authorList>
    </citation>
    <scope>NUCLEOTIDE SEQUENCE [LARGE SCALE GENOMIC DNA]</scope>
    <source>
        <strain evidence="10 11">YN101</strain>
    </source>
</reference>
<dbReference type="PROSITE" id="PS50968">
    <property type="entry name" value="BIOTINYL_LIPOYL"/>
    <property type="match status" value="1"/>
</dbReference>
<dbReference type="InterPro" id="IPR050743">
    <property type="entry name" value="2-oxoacid_DH_E2_comp"/>
</dbReference>
<dbReference type="PANTHER" id="PTHR43178">
    <property type="entry name" value="DIHYDROLIPOAMIDE ACETYLTRANSFERASE COMPONENT OF PYRUVATE DEHYDROGENASE COMPLEX"/>
    <property type="match status" value="1"/>
</dbReference>
<dbReference type="SUPFAM" id="SSF51230">
    <property type="entry name" value="Single hybrid motif"/>
    <property type="match status" value="1"/>
</dbReference>
<dbReference type="Gene3D" id="3.30.559.10">
    <property type="entry name" value="Chloramphenicol acetyltransferase-like domain"/>
    <property type="match status" value="1"/>
</dbReference>
<evidence type="ECO:0000256" key="7">
    <source>
        <dbReference type="SAM" id="MobiDB-lite"/>
    </source>
</evidence>
<feature type="region of interest" description="Disordered" evidence="7">
    <location>
        <begin position="189"/>
        <end position="208"/>
    </location>
</feature>
<dbReference type="FunFam" id="3.30.559.10:FF:000007">
    <property type="entry name" value="Dihydrolipoamide acetyltransferase component of pyruvate dehydrogenase complex"/>
    <property type="match status" value="1"/>
</dbReference>
<keyword evidence="5 6" id="KW-0012">Acyltransferase</keyword>
<dbReference type="GO" id="GO:0031405">
    <property type="term" value="F:lipoic acid binding"/>
    <property type="evidence" value="ECO:0007669"/>
    <property type="project" value="TreeGrafter"/>
</dbReference>
<dbReference type="OrthoDB" id="9805770at2"/>
<dbReference type="EC" id="2.3.1.-" evidence="6"/>
<feature type="compositionally biased region" description="Low complexity" evidence="7">
    <location>
        <begin position="117"/>
        <end position="132"/>
    </location>
</feature>
<evidence type="ECO:0000256" key="1">
    <source>
        <dbReference type="ARBA" id="ARBA00001938"/>
    </source>
</evidence>
<accession>A0A4Y6PT64</accession>
<dbReference type="PROSITE" id="PS51826">
    <property type="entry name" value="PSBD"/>
    <property type="match status" value="1"/>
</dbReference>
<dbReference type="Gene3D" id="2.40.50.100">
    <property type="match status" value="1"/>
</dbReference>
<dbReference type="PANTHER" id="PTHR43178:SF5">
    <property type="entry name" value="LIPOAMIDE ACYLTRANSFERASE COMPONENT OF BRANCHED-CHAIN ALPHA-KETO ACID DEHYDROGENASE COMPLEX, MITOCHONDRIAL"/>
    <property type="match status" value="1"/>
</dbReference>
<name>A0A4Y6PT64_PERCE</name>
<comment type="cofactor">
    <cofactor evidence="1 6">
        <name>(R)-lipoate</name>
        <dbReference type="ChEBI" id="CHEBI:83088"/>
    </cofactor>
</comment>
<dbReference type="RefSeq" id="WP_141198004.1">
    <property type="nucleotide sequence ID" value="NZ_CP041186.1"/>
</dbReference>
<dbReference type="Pfam" id="PF02817">
    <property type="entry name" value="E3_binding"/>
    <property type="match status" value="1"/>
</dbReference>
<dbReference type="InterPro" id="IPR003016">
    <property type="entry name" value="2-oxoA_DH_lipoyl-BS"/>
</dbReference>
<feature type="region of interest" description="Disordered" evidence="7">
    <location>
        <begin position="82"/>
        <end position="144"/>
    </location>
</feature>
<dbReference type="InterPro" id="IPR036625">
    <property type="entry name" value="E3-bd_dom_sf"/>
</dbReference>
<dbReference type="CDD" id="cd06849">
    <property type="entry name" value="lipoyl_domain"/>
    <property type="match status" value="1"/>
</dbReference>
<gene>
    <name evidence="10" type="ORF">FIV42_12440</name>
</gene>
<dbReference type="InterPro" id="IPR004167">
    <property type="entry name" value="PSBD"/>
</dbReference>
<dbReference type="InterPro" id="IPR000089">
    <property type="entry name" value="Biotin_lipoyl"/>
</dbReference>
<dbReference type="Gene3D" id="4.10.320.10">
    <property type="entry name" value="E3-binding domain"/>
    <property type="match status" value="1"/>
</dbReference>
<dbReference type="Pfam" id="PF00198">
    <property type="entry name" value="2-oxoacid_dh"/>
    <property type="match status" value="1"/>
</dbReference>
<dbReference type="AlphaFoldDB" id="A0A4Y6PT64"/>
<proteinExistence type="inferred from homology"/>
<evidence type="ECO:0000256" key="2">
    <source>
        <dbReference type="ARBA" id="ARBA00007317"/>
    </source>
</evidence>
<evidence type="ECO:0000313" key="11">
    <source>
        <dbReference type="Proteomes" id="UP000315995"/>
    </source>
</evidence>
<organism evidence="10 11">
    <name type="scientific">Persicimonas caeni</name>
    <dbReference type="NCBI Taxonomy" id="2292766"/>
    <lineage>
        <taxon>Bacteria</taxon>
        <taxon>Deltaproteobacteria</taxon>
        <taxon>Bradymonadales</taxon>
        <taxon>Bradymonadaceae</taxon>
        <taxon>Persicimonas</taxon>
    </lineage>
</organism>
<evidence type="ECO:0000256" key="6">
    <source>
        <dbReference type="RuleBase" id="RU003423"/>
    </source>
</evidence>
<comment type="similarity">
    <text evidence="2 6">Belongs to the 2-oxoacid dehydrogenase family.</text>
</comment>
<evidence type="ECO:0000259" key="9">
    <source>
        <dbReference type="PROSITE" id="PS51826"/>
    </source>
</evidence>
<dbReference type="InterPro" id="IPR011053">
    <property type="entry name" value="Single_hybrid_motif"/>
</dbReference>
<dbReference type="InterPro" id="IPR001078">
    <property type="entry name" value="2-oxoacid_DH_actylTfrase"/>
</dbReference>
<protein>
    <recommendedName>
        <fullName evidence="6">Dihydrolipoamide acetyltransferase component of pyruvate dehydrogenase complex</fullName>
        <ecNumber evidence="6">2.3.1.-</ecNumber>
    </recommendedName>
</protein>
<dbReference type="PROSITE" id="PS00189">
    <property type="entry name" value="LIPOYL"/>
    <property type="match status" value="1"/>
</dbReference>
<feature type="domain" description="Lipoyl-binding" evidence="8">
    <location>
        <begin position="2"/>
        <end position="77"/>
    </location>
</feature>
<sequence>MRTEVVMPQMGESVAEGTVTTWLKEIGDFVERDEPLFEITTDKVDAEVPSPVAGVLVEKHVEPGQTVEINTIVAVVDTEAQEGEVPAAEPAQAAQSVGDEESNVVSLEEEKTTRQVAAAGGSASSVTADAGGFPSKAELRRTRSTPVVRRIAAEHGIDDLSPIPGSGLSGRVTKDDILEWIDQGKHLEKPAAPAAQQARKASTGGTTTREIHRPDIEVGERDKLEMLTPQRKMIAEHMVASKEISPHAHTVHEVDFSNVVAARKALKADFAERGVKLTYTAFLIKAAAEALREYPTVNASMDDESIVLRGDINVGMAVALDKSLIVPVIDNVDELSLLGVARKVNDIADRARNKRLKPDEVKGGTFTLSNHGVFGPEFGIPIINQPQAAIMSTGAIKKRVVVDQKTDAILVRPTSIWCLSFDHRIIDGATADKFMRRMREIIENWAI</sequence>
<feature type="compositionally biased region" description="Low complexity" evidence="7">
    <location>
        <begin position="190"/>
        <end position="201"/>
    </location>
</feature>